<feature type="compositionally biased region" description="Low complexity" evidence="2">
    <location>
        <begin position="605"/>
        <end position="615"/>
    </location>
</feature>
<feature type="domain" description="Peptidase A1" evidence="5">
    <location>
        <begin position="43"/>
        <end position="398"/>
    </location>
</feature>
<proteinExistence type="inferred from homology"/>
<feature type="chain" id="PRO_5034117374" description="Peptidase A1 domain-containing protein" evidence="4">
    <location>
        <begin position="22"/>
        <end position="713"/>
    </location>
</feature>
<dbReference type="InterPro" id="IPR001461">
    <property type="entry name" value="Aspartic_peptidase_A1"/>
</dbReference>
<dbReference type="AlphaFoldDB" id="A0A8H7ALK6"/>
<dbReference type="EMBL" id="JAACFV010000030">
    <property type="protein sequence ID" value="KAF7510404.1"/>
    <property type="molecule type" value="Genomic_DNA"/>
</dbReference>
<dbReference type="InterPro" id="IPR034164">
    <property type="entry name" value="Pepsin-like_dom"/>
</dbReference>
<dbReference type="CDD" id="cd05471">
    <property type="entry name" value="pepsin_like"/>
    <property type="match status" value="1"/>
</dbReference>
<feature type="compositionally biased region" description="Polar residues" evidence="2">
    <location>
        <begin position="587"/>
        <end position="598"/>
    </location>
</feature>
<dbReference type="InterPro" id="IPR033121">
    <property type="entry name" value="PEPTIDASE_A1"/>
</dbReference>
<dbReference type="Proteomes" id="UP000606974">
    <property type="component" value="Unassembled WGS sequence"/>
</dbReference>
<dbReference type="Pfam" id="PF00026">
    <property type="entry name" value="Asp"/>
    <property type="match status" value="1"/>
</dbReference>
<evidence type="ECO:0000259" key="5">
    <source>
        <dbReference type="PROSITE" id="PS51767"/>
    </source>
</evidence>
<dbReference type="OrthoDB" id="4074350at2759"/>
<keyword evidence="4" id="KW-0732">Signal</keyword>
<keyword evidence="7" id="KW-1185">Reference proteome</keyword>
<dbReference type="InterPro" id="IPR021109">
    <property type="entry name" value="Peptidase_aspartic_dom_sf"/>
</dbReference>
<organism evidence="6 7">
    <name type="scientific">Endocarpon pusillum</name>
    <dbReference type="NCBI Taxonomy" id="364733"/>
    <lineage>
        <taxon>Eukaryota</taxon>
        <taxon>Fungi</taxon>
        <taxon>Dikarya</taxon>
        <taxon>Ascomycota</taxon>
        <taxon>Pezizomycotina</taxon>
        <taxon>Eurotiomycetes</taxon>
        <taxon>Chaetothyriomycetidae</taxon>
        <taxon>Verrucariales</taxon>
        <taxon>Verrucariaceae</taxon>
        <taxon>Endocarpon</taxon>
    </lineage>
</organism>
<feature type="compositionally biased region" description="Basic and acidic residues" evidence="2">
    <location>
        <begin position="499"/>
        <end position="511"/>
    </location>
</feature>
<feature type="signal peptide" evidence="4">
    <location>
        <begin position="1"/>
        <end position="21"/>
    </location>
</feature>
<dbReference type="GO" id="GO:0004190">
    <property type="term" value="F:aspartic-type endopeptidase activity"/>
    <property type="evidence" value="ECO:0007669"/>
    <property type="project" value="InterPro"/>
</dbReference>
<dbReference type="SUPFAM" id="SSF50630">
    <property type="entry name" value="Acid proteases"/>
    <property type="match status" value="1"/>
</dbReference>
<feature type="region of interest" description="Disordered" evidence="2">
    <location>
        <begin position="470"/>
        <end position="511"/>
    </location>
</feature>
<evidence type="ECO:0000256" key="3">
    <source>
        <dbReference type="SAM" id="Phobius"/>
    </source>
</evidence>
<keyword evidence="3" id="KW-0812">Transmembrane</keyword>
<evidence type="ECO:0000313" key="6">
    <source>
        <dbReference type="EMBL" id="KAF7510404.1"/>
    </source>
</evidence>
<keyword evidence="3" id="KW-1133">Transmembrane helix</keyword>
<name>A0A8H7ALK6_9EURO</name>
<feature type="compositionally biased region" description="Polar residues" evidence="2">
    <location>
        <begin position="651"/>
        <end position="664"/>
    </location>
</feature>
<protein>
    <recommendedName>
        <fullName evidence="5">Peptidase A1 domain-containing protein</fullName>
    </recommendedName>
</protein>
<feature type="compositionally biased region" description="Polar residues" evidence="2">
    <location>
        <begin position="628"/>
        <end position="642"/>
    </location>
</feature>
<evidence type="ECO:0000256" key="2">
    <source>
        <dbReference type="SAM" id="MobiDB-lite"/>
    </source>
</evidence>
<dbReference type="PROSITE" id="PS51767">
    <property type="entry name" value="PEPTIDASE_A1"/>
    <property type="match status" value="1"/>
</dbReference>
<accession>A0A8H7ALK6</accession>
<dbReference type="GO" id="GO:0006508">
    <property type="term" value="P:proteolysis"/>
    <property type="evidence" value="ECO:0007669"/>
    <property type="project" value="InterPro"/>
</dbReference>
<dbReference type="Gene3D" id="2.40.70.10">
    <property type="entry name" value="Acid Proteases"/>
    <property type="match status" value="2"/>
</dbReference>
<dbReference type="GO" id="GO:0000324">
    <property type="term" value="C:fungal-type vacuole"/>
    <property type="evidence" value="ECO:0007669"/>
    <property type="project" value="TreeGrafter"/>
</dbReference>
<sequence length="713" mass="76411">MRRYGIATAIALQSLSGLSSAANPQPVQVPASTEWFGYDGTWSPVNIRVGSPQQWVSSFPSTLSQEIWVIGASGCDETIACISKRGGIFKANESSTWTSIGPYALNFQPTLGVTGSADYGLDTIAIGNAISVPDQIVGVMNSTEFLLGSLGLGIIPSNFSSNKNQATFLTSMVENQSAIPSYSYGYTAGAYYRLKGVPASLTLGGVDLNRFVPNDVSFDLTSDFQPVVSINAISVSSNPLSTSTTTPHWTQETVSLLQSSQAELFTIDSSTPFLWLPGKVCDAFAKAFNLTYNETLQLYLYSNGTDPSVLSDWNMTFTFTLADLPESSKTVDITLPYDAFNQQLSFPFPALNTTFSSPAVNYFPLRRASNNTQFTIGRVFLQESYLAVDYERNNFSISQAKFASDAVTRVNLASITRPQNSIFAGPPRGAAGGLSTGAKAGIGIGIALSVVAAIGLLLFLYFRRKRRNASGSPQEKRGLFKRKRNNGSKGPAATTPELLADKRQPQEVPADKSACRFELQGNTPVEMPAELPSSYFAADKARNATVLPELGNRDSISRNSIPRHLNRSSQSPSLPPYSPAQVGGRSGSNVSPSSTLFNPTGLGSGTQSSGISGISPHEPSPASHSRKNSSGLETGASRSQPLSPHEPSPLIQPTQLSNSASQSHLALPRSHGEEPAVPRRSVSRGSRFREEGISAEPQPPQQAAQRFSWQDDR</sequence>
<evidence type="ECO:0000313" key="7">
    <source>
        <dbReference type="Proteomes" id="UP000606974"/>
    </source>
</evidence>
<feature type="region of interest" description="Disordered" evidence="2">
    <location>
        <begin position="548"/>
        <end position="713"/>
    </location>
</feature>
<dbReference type="CDD" id="cd12087">
    <property type="entry name" value="TM_EGFR-like"/>
    <property type="match status" value="1"/>
</dbReference>
<dbReference type="PANTHER" id="PTHR47966">
    <property type="entry name" value="BETA-SITE APP-CLEAVING ENZYME, ISOFORM A-RELATED"/>
    <property type="match status" value="1"/>
</dbReference>
<evidence type="ECO:0000256" key="1">
    <source>
        <dbReference type="ARBA" id="ARBA00007447"/>
    </source>
</evidence>
<gene>
    <name evidence="6" type="ORF">GJ744_006683</name>
</gene>
<dbReference type="PANTHER" id="PTHR47966:SF51">
    <property type="entry name" value="BETA-SITE APP-CLEAVING ENZYME, ISOFORM A-RELATED"/>
    <property type="match status" value="1"/>
</dbReference>
<feature type="transmembrane region" description="Helical" evidence="3">
    <location>
        <begin position="440"/>
        <end position="462"/>
    </location>
</feature>
<comment type="similarity">
    <text evidence="1">Belongs to the peptidase A1 family.</text>
</comment>
<comment type="caution">
    <text evidence="6">The sequence shown here is derived from an EMBL/GenBank/DDBJ whole genome shotgun (WGS) entry which is preliminary data.</text>
</comment>
<reference evidence="6" key="1">
    <citation type="submission" date="2020-02" db="EMBL/GenBank/DDBJ databases">
        <authorList>
            <person name="Palmer J.M."/>
        </authorList>
    </citation>
    <scope>NUCLEOTIDE SEQUENCE</scope>
    <source>
        <strain evidence="6">EPUS1.4</strain>
        <tissue evidence="6">Thallus</tissue>
    </source>
</reference>
<keyword evidence="3" id="KW-0472">Membrane</keyword>
<evidence type="ECO:0000256" key="4">
    <source>
        <dbReference type="SAM" id="SignalP"/>
    </source>
</evidence>